<keyword evidence="3" id="KW-0804">Transcription</keyword>
<evidence type="ECO:0000259" key="5">
    <source>
        <dbReference type="PROSITE" id="PS50977"/>
    </source>
</evidence>
<evidence type="ECO:0000256" key="3">
    <source>
        <dbReference type="ARBA" id="ARBA00023163"/>
    </source>
</evidence>
<evidence type="ECO:0000256" key="2">
    <source>
        <dbReference type="ARBA" id="ARBA00023125"/>
    </source>
</evidence>
<dbReference type="EMBL" id="CP090958">
    <property type="protein sequence ID" value="WGW13640.1"/>
    <property type="molecule type" value="Genomic_DNA"/>
</dbReference>
<feature type="domain" description="HTH tetR-type" evidence="5">
    <location>
        <begin position="7"/>
        <end position="69"/>
    </location>
</feature>
<dbReference type="Proteomes" id="UP001209083">
    <property type="component" value="Chromosome"/>
</dbReference>
<dbReference type="RefSeq" id="WP_349640463.1">
    <property type="nucleotide sequence ID" value="NZ_CP090958.1"/>
</dbReference>
<dbReference type="SUPFAM" id="SSF46689">
    <property type="entry name" value="Homeodomain-like"/>
    <property type="match status" value="1"/>
</dbReference>
<dbReference type="InterPro" id="IPR050109">
    <property type="entry name" value="HTH-type_TetR-like_transc_reg"/>
</dbReference>
<dbReference type="PROSITE" id="PS50977">
    <property type="entry name" value="HTH_TETR_2"/>
    <property type="match status" value="1"/>
</dbReference>
<dbReference type="Pfam" id="PF00440">
    <property type="entry name" value="TetR_N"/>
    <property type="match status" value="1"/>
</dbReference>
<evidence type="ECO:0000256" key="4">
    <source>
        <dbReference type="PROSITE-ProRule" id="PRU00335"/>
    </source>
</evidence>
<accession>A0ABY8QZM9</accession>
<dbReference type="Gene3D" id="1.10.357.10">
    <property type="entry name" value="Tetracycline Repressor, domain 2"/>
    <property type="match status" value="1"/>
</dbReference>
<keyword evidence="7" id="KW-1185">Reference proteome</keyword>
<name>A0ABY8QZM9_9MICO</name>
<keyword evidence="1" id="KW-0805">Transcription regulation</keyword>
<reference evidence="6 7" key="1">
    <citation type="submission" date="2023-05" db="EMBL/GenBank/DDBJ databases">
        <title>Lithophilousrod everest ZFBP1038 complete genpme.</title>
        <authorList>
            <person name="Tian M."/>
        </authorList>
    </citation>
    <scope>NUCLEOTIDE SEQUENCE [LARGE SCALE GENOMIC DNA]</scope>
    <source>
        <strain evidence="6 7">ZFBP1038</strain>
    </source>
</reference>
<keyword evidence="2 4" id="KW-0238">DNA-binding</keyword>
<protein>
    <submittedName>
        <fullName evidence="6">Helix-turn-helix domain-containing protein</fullName>
    </submittedName>
</protein>
<organism evidence="6 7">
    <name type="scientific">Saxibacter everestensis</name>
    <dbReference type="NCBI Taxonomy" id="2909229"/>
    <lineage>
        <taxon>Bacteria</taxon>
        <taxon>Bacillati</taxon>
        <taxon>Actinomycetota</taxon>
        <taxon>Actinomycetes</taxon>
        <taxon>Micrococcales</taxon>
        <taxon>Brevibacteriaceae</taxon>
        <taxon>Saxibacter</taxon>
    </lineage>
</organism>
<feature type="DNA-binding region" description="H-T-H motif" evidence="4">
    <location>
        <begin position="32"/>
        <end position="51"/>
    </location>
</feature>
<dbReference type="PANTHER" id="PTHR30055">
    <property type="entry name" value="HTH-TYPE TRANSCRIPTIONAL REGULATOR RUTR"/>
    <property type="match status" value="1"/>
</dbReference>
<sequence length="206" mass="22465">MAETGKQSTKERLVAESMRLFGSRGYAGTSISDIEAAAGLSAGSGSLYRHFSSKEDLLAAGIRRQIADGRSLLAFLGDPQTLPRLSLRERLTAVATAGLRRLEQEADFNRILVRDLKHFPELLAIAKDDEVARIHTAVATWLSTQSDGQRITQEWDALAAVIIGSISNFWLLVDVFGRHPAGISEDRYIAALVDMLVPSIEGMPES</sequence>
<dbReference type="Gene3D" id="1.10.10.60">
    <property type="entry name" value="Homeodomain-like"/>
    <property type="match status" value="1"/>
</dbReference>
<evidence type="ECO:0000313" key="6">
    <source>
        <dbReference type="EMBL" id="WGW13640.1"/>
    </source>
</evidence>
<dbReference type="InterPro" id="IPR009057">
    <property type="entry name" value="Homeodomain-like_sf"/>
</dbReference>
<proteinExistence type="predicted"/>
<evidence type="ECO:0000313" key="7">
    <source>
        <dbReference type="Proteomes" id="UP001209083"/>
    </source>
</evidence>
<dbReference type="InterPro" id="IPR001647">
    <property type="entry name" value="HTH_TetR"/>
</dbReference>
<gene>
    <name evidence="6" type="ORF">LWF01_07745</name>
</gene>
<evidence type="ECO:0000256" key="1">
    <source>
        <dbReference type="ARBA" id="ARBA00023015"/>
    </source>
</evidence>
<dbReference type="PANTHER" id="PTHR30055:SF234">
    <property type="entry name" value="HTH-TYPE TRANSCRIPTIONAL REGULATOR BETI"/>
    <property type="match status" value="1"/>
</dbReference>